<dbReference type="Gene3D" id="3.30.2350.10">
    <property type="entry name" value="Pseudouridine synthase"/>
    <property type="match status" value="1"/>
</dbReference>
<name>F5Y782_LEAAZ</name>
<comment type="similarity">
    <text evidence="1">Belongs to the pseudouridine synthase RluA family.</text>
</comment>
<dbReference type="InParanoid" id="F5Y782"/>
<dbReference type="GO" id="GO:0009982">
    <property type="term" value="F:pseudouridine synthase activity"/>
    <property type="evidence" value="ECO:0007669"/>
    <property type="project" value="InterPro"/>
</dbReference>
<organism evidence="4 5">
    <name type="scientific">Leadbettera azotonutricia (strain ATCC BAA-888 / DSM 13862 / ZAS-9)</name>
    <name type="common">Treponema azotonutricium</name>
    <dbReference type="NCBI Taxonomy" id="545695"/>
    <lineage>
        <taxon>Bacteria</taxon>
        <taxon>Pseudomonadati</taxon>
        <taxon>Spirochaetota</taxon>
        <taxon>Spirochaetia</taxon>
        <taxon>Spirochaetales</taxon>
        <taxon>Breznakiellaceae</taxon>
        <taxon>Leadbettera</taxon>
    </lineage>
</organism>
<dbReference type="GO" id="GO:0001522">
    <property type="term" value="P:pseudouridine synthesis"/>
    <property type="evidence" value="ECO:0007669"/>
    <property type="project" value="InterPro"/>
</dbReference>
<dbReference type="HOGENOM" id="CLU_016902_11_2_12"/>
<reference evidence="5" key="1">
    <citation type="submission" date="2009-12" db="EMBL/GenBank/DDBJ databases">
        <title>Complete sequence of Treponema azotonutricium strain ZAS-9.</title>
        <authorList>
            <person name="Tetu S.G."/>
            <person name="Matson E."/>
            <person name="Ren Q."/>
            <person name="Seshadri R."/>
            <person name="Elbourne L."/>
            <person name="Hassan K.A."/>
            <person name="Durkin A."/>
            <person name="Radune D."/>
            <person name="Mohamoud Y."/>
            <person name="Shay R."/>
            <person name="Jin S."/>
            <person name="Zhang X."/>
            <person name="Lucey K."/>
            <person name="Ballor N.R."/>
            <person name="Ottesen E."/>
            <person name="Rosenthal R."/>
            <person name="Allen A."/>
            <person name="Leadbetter J.R."/>
            <person name="Paulsen I.T."/>
        </authorList>
    </citation>
    <scope>NUCLEOTIDE SEQUENCE [LARGE SCALE GENOMIC DNA]</scope>
    <source>
        <strain evidence="5">ATCC BAA-888 / DSM 13862 / ZAS-9</strain>
    </source>
</reference>
<sequence>MIEESRILWQNKAAMVINKQPGEKAENDSPFPCPVHRLDMPVSGCLLLAQTPEARAFLFDAFKTRNVEKRYWAVVEAPAPDKIPPDSGELTHWLMTDTKRNKSLAYGVEKKGSKKASLRYRIAGRGDHYLFMEIELLTGRHHQIRAQLAALGLHIKGDVKYGARRGEKGGAIRLHASSLSFPNPLKSSETIRVEAPPPMEDNLWDAFRSSLTQPE</sequence>
<dbReference type="CDD" id="cd02869">
    <property type="entry name" value="PseudoU_synth_RluA_like"/>
    <property type="match status" value="1"/>
</dbReference>
<dbReference type="GO" id="GO:0003723">
    <property type="term" value="F:RNA binding"/>
    <property type="evidence" value="ECO:0007669"/>
    <property type="project" value="InterPro"/>
</dbReference>
<evidence type="ECO:0000256" key="2">
    <source>
        <dbReference type="ARBA" id="ARBA00023235"/>
    </source>
</evidence>
<evidence type="ECO:0000313" key="5">
    <source>
        <dbReference type="Proteomes" id="UP000009222"/>
    </source>
</evidence>
<dbReference type="STRING" id="545695.TREAZ_1112"/>
<dbReference type="GO" id="GO:0006396">
    <property type="term" value="P:RNA processing"/>
    <property type="evidence" value="ECO:0007669"/>
    <property type="project" value="UniProtKB-ARBA"/>
</dbReference>
<dbReference type="InterPro" id="IPR050188">
    <property type="entry name" value="RluA_PseudoU_synthase"/>
</dbReference>
<dbReference type="PANTHER" id="PTHR21600">
    <property type="entry name" value="MITOCHONDRIAL RNA PSEUDOURIDINE SYNTHASE"/>
    <property type="match status" value="1"/>
</dbReference>
<dbReference type="eggNOG" id="COG0564">
    <property type="taxonomic scope" value="Bacteria"/>
</dbReference>
<dbReference type="InterPro" id="IPR006145">
    <property type="entry name" value="PsdUridine_synth_RsuA/RluA"/>
</dbReference>
<dbReference type="PANTHER" id="PTHR21600:SF83">
    <property type="entry name" value="PSEUDOURIDYLATE SYNTHASE RPUSD4, MITOCHONDRIAL"/>
    <property type="match status" value="1"/>
</dbReference>
<feature type="domain" description="Pseudouridine synthase RsuA/RluA-like" evidence="3">
    <location>
        <begin position="25"/>
        <end position="150"/>
    </location>
</feature>
<evidence type="ECO:0000313" key="4">
    <source>
        <dbReference type="EMBL" id="AEF81980.1"/>
    </source>
</evidence>
<gene>
    <name evidence="4" type="primary">rluC</name>
    <name evidence="4" type="ordered locus">TREAZ_1112</name>
</gene>
<proteinExistence type="inferred from homology"/>
<dbReference type="InterPro" id="IPR006224">
    <property type="entry name" value="PsdUridine_synth_RluA-like_CS"/>
</dbReference>
<dbReference type="OrthoDB" id="305739at2"/>
<reference evidence="4 5" key="2">
    <citation type="journal article" date="2011" name="ISME J.">
        <title>RNA-seq reveals cooperative metabolic interactions between two termite-gut spirochete species in co-culture.</title>
        <authorList>
            <person name="Rosenthal A.Z."/>
            <person name="Matson E.G."/>
            <person name="Eldar A."/>
            <person name="Leadbetter J.R."/>
        </authorList>
    </citation>
    <scope>NUCLEOTIDE SEQUENCE [LARGE SCALE GENOMIC DNA]</scope>
    <source>
        <strain evidence="5">ATCC BAA-888 / DSM 13862 / ZAS-9</strain>
    </source>
</reference>
<keyword evidence="2" id="KW-0413">Isomerase</keyword>
<protein>
    <submittedName>
        <fullName evidence="4">Ribosomal large subunit pseudouridine synthase family protein</fullName>
    </submittedName>
</protein>
<dbReference type="InterPro" id="IPR020103">
    <property type="entry name" value="PsdUridine_synth_cat_dom_sf"/>
</dbReference>
<dbReference type="Proteomes" id="UP000009222">
    <property type="component" value="Chromosome"/>
</dbReference>
<dbReference type="KEGG" id="taz:TREAZ_1112"/>
<keyword evidence="5" id="KW-1185">Reference proteome</keyword>
<dbReference type="AlphaFoldDB" id="F5Y782"/>
<dbReference type="Pfam" id="PF00849">
    <property type="entry name" value="PseudoU_synth_2"/>
    <property type="match status" value="1"/>
</dbReference>
<dbReference type="SUPFAM" id="SSF55120">
    <property type="entry name" value="Pseudouridine synthase"/>
    <property type="match status" value="1"/>
</dbReference>
<dbReference type="PROSITE" id="PS01129">
    <property type="entry name" value="PSI_RLU"/>
    <property type="match status" value="1"/>
</dbReference>
<evidence type="ECO:0000256" key="1">
    <source>
        <dbReference type="ARBA" id="ARBA00010876"/>
    </source>
</evidence>
<dbReference type="EMBL" id="CP001841">
    <property type="protein sequence ID" value="AEF81980.1"/>
    <property type="molecule type" value="Genomic_DNA"/>
</dbReference>
<accession>F5Y782</accession>
<evidence type="ECO:0000259" key="3">
    <source>
        <dbReference type="Pfam" id="PF00849"/>
    </source>
</evidence>
<dbReference type="GO" id="GO:0140098">
    <property type="term" value="F:catalytic activity, acting on RNA"/>
    <property type="evidence" value="ECO:0007669"/>
    <property type="project" value="UniProtKB-ARBA"/>
</dbReference>
<dbReference type="RefSeq" id="WP_015710878.1">
    <property type="nucleotide sequence ID" value="NC_015577.1"/>
</dbReference>